<dbReference type="InterPro" id="IPR002797">
    <property type="entry name" value="Polysacc_synth"/>
</dbReference>
<proteinExistence type="predicted"/>
<protein>
    <submittedName>
        <fullName evidence="7">Flippase</fullName>
    </submittedName>
</protein>
<name>A0ABR6X7K0_9BURK</name>
<evidence type="ECO:0000256" key="5">
    <source>
        <dbReference type="ARBA" id="ARBA00023136"/>
    </source>
</evidence>
<sequence>MSLRKNTIWNLIGSGAPLLAALAFIPYTLARLGEEGFGVLTLIWALIGYFSLFDFGAGRAMTYEISRLQNQQSGQDLAKIQMILKSGLVLTTATGLLGCLLIWFLAPHLAQDWLKISSHWQADSQLALQITALGIIPATITSGLRGAMEGMGYFMPSNVNKLLLGFSMFTTPAISIALHGPSLWQITLYLVVIRLFIVVFGFIQLRHCLRIKNYIVTTSNTALTSLQRQMRDLMSYGVWVSVTGIISPLMMYGDRFFISALVGADKLSVYAIPQEGLIRLLIVPAAICGALMPLFASILNHDELQKTYSDNYRRMIKIMGALCGLAALTIYPVLSVWITPEFASKAYPIALIFIVGAFINGVATVSYTFLHAVGKTKLTAQFHIAELLIYIAMIYVLTKQFGLMGAAIAWVLRVTIDLVLLNTAIAYFNKRANSEPR</sequence>
<evidence type="ECO:0000256" key="6">
    <source>
        <dbReference type="SAM" id="Phobius"/>
    </source>
</evidence>
<feature type="transmembrane region" description="Helical" evidence="6">
    <location>
        <begin position="126"/>
        <end position="147"/>
    </location>
</feature>
<dbReference type="PANTHER" id="PTHR30250:SF26">
    <property type="entry name" value="PSMA PROTEIN"/>
    <property type="match status" value="1"/>
</dbReference>
<evidence type="ECO:0000256" key="4">
    <source>
        <dbReference type="ARBA" id="ARBA00022989"/>
    </source>
</evidence>
<keyword evidence="8" id="KW-1185">Reference proteome</keyword>
<evidence type="ECO:0000313" key="8">
    <source>
        <dbReference type="Proteomes" id="UP000648257"/>
    </source>
</evidence>
<dbReference type="PANTHER" id="PTHR30250">
    <property type="entry name" value="PST FAMILY PREDICTED COLANIC ACID TRANSPORTER"/>
    <property type="match status" value="1"/>
</dbReference>
<keyword evidence="3 6" id="KW-0812">Transmembrane</keyword>
<feature type="transmembrane region" description="Helical" evidence="6">
    <location>
        <begin position="277"/>
        <end position="299"/>
    </location>
</feature>
<accession>A0ABR6X7K0</accession>
<evidence type="ECO:0000313" key="7">
    <source>
        <dbReference type="EMBL" id="MBC3808811.1"/>
    </source>
</evidence>
<keyword evidence="4 6" id="KW-1133">Transmembrane helix</keyword>
<dbReference type="RefSeq" id="WP_186923877.1">
    <property type="nucleotide sequence ID" value="NZ_JACOFW010000020.1"/>
</dbReference>
<evidence type="ECO:0000256" key="1">
    <source>
        <dbReference type="ARBA" id="ARBA00004651"/>
    </source>
</evidence>
<feature type="transmembrane region" description="Helical" evidence="6">
    <location>
        <begin position="346"/>
        <end position="370"/>
    </location>
</feature>
<comment type="caution">
    <text evidence="7">The sequence shown here is derived from an EMBL/GenBank/DDBJ whole genome shotgun (WGS) entry which is preliminary data.</text>
</comment>
<comment type="subcellular location">
    <subcellularLocation>
        <location evidence="1">Cell membrane</location>
        <topology evidence="1">Multi-pass membrane protein</topology>
    </subcellularLocation>
</comment>
<dbReference type="Pfam" id="PF01943">
    <property type="entry name" value="Polysacc_synt"/>
    <property type="match status" value="1"/>
</dbReference>
<feature type="transmembrane region" description="Helical" evidence="6">
    <location>
        <begin position="87"/>
        <end position="106"/>
    </location>
</feature>
<feature type="transmembrane region" description="Helical" evidence="6">
    <location>
        <begin position="36"/>
        <end position="57"/>
    </location>
</feature>
<organism evidence="7 8">
    <name type="scientific">Undibacterium seohonense</name>
    <dbReference type="NCBI Taxonomy" id="1344950"/>
    <lineage>
        <taxon>Bacteria</taxon>
        <taxon>Pseudomonadati</taxon>
        <taxon>Pseudomonadota</taxon>
        <taxon>Betaproteobacteria</taxon>
        <taxon>Burkholderiales</taxon>
        <taxon>Oxalobacteraceae</taxon>
        <taxon>Undibacterium</taxon>
    </lineage>
</organism>
<keyword evidence="5 6" id="KW-0472">Membrane</keyword>
<feature type="transmembrane region" description="Helical" evidence="6">
    <location>
        <begin position="407"/>
        <end position="428"/>
    </location>
</feature>
<gene>
    <name evidence="7" type="ORF">H8K52_15825</name>
</gene>
<reference evidence="7 8" key="1">
    <citation type="submission" date="2020-08" db="EMBL/GenBank/DDBJ databases">
        <title>Novel species isolated from subtropical streams in China.</title>
        <authorList>
            <person name="Lu H."/>
        </authorList>
    </citation>
    <scope>NUCLEOTIDE SEQUENCE [LARGE SCALE GENOMIC DNA]</scope>
    <source>
        <strain evidence="7 8">KACC 16656</strain>
    </source>
</reference>
<feature type="transmembrane region" description="Helical" evidence="6">
    <location>
        <begin position="159"/>
        <end position="180"/>
    </location>
</feature>
<feature type="transmembrane region" description="Helical" evidence="6">
    <location>
        <begin position="319"/>
        <end position="340"/>
    </location>
</feature>
<evidence type="ECO:0000256" key="3">
    <source>
        <dbReference type="ARBA" id="ARBA00022692"/>
    </source>
</evidence>
<dbReference type="CDD" id="cd13128">
    <property type="entry name" value="MATE_Wzx_like"/>
    <property type="match status" value="1"/>
</dbReference>
<dbReference type="EMBL" id="JACOFW010000020">
    <property type="protein sequence ID" value="MBC3808811.1"/>
    <property type="molecule type" value="Genomic_DNA"/>
</dbReference>
<feature type="transmembrane region" description="Helical" evidence="6">
    <location>
        <begin position="233"/>
        <end position="252"/>
    </location>
</feature>
<dbReference type="Proteomes" id="UP000648257">
    <property type="component" value="Unassembled WGS sequence"/>
</dbReference>
<feature type="transmembrane region" description="Helical" evidence="6">
    <location>
        <begin position="186"/>
        <end position="205"/>
    </location>
</feature>
<evidence type="ECO:0000256" key="2">
    <source>
        <dbReference type="ARBA" id="ARBA00022475"/>
    </source>
</evidence>
<feature type="transmembrane region" description="Helical" evidence="6">
    <location>
        <begin position="7"/>
        <end position="30"/>
    </location>
</feature>
<dbReference type="InterPro" id="IPR050833">
    <property type="entry name" value="Poly_Biosynth_Transport"/>
</dbReference>
<keyword evidence="2" id="KW-1003">Cell membrane</keyword>
<feature type="transmembrane region" description="Helical" evidence="6">
    <location>
        <begin position="382"/>
        <end position="401"/>
    </location>
</feature>